<dbReference type="GO" id="GO:0004930">
    <property type="term" value="F:G protein-coupled receptor activity"/>
    <property type="evidence" value="ECO:0007669"/>
    <property type="project" value="UniProtKB-KW"/>
</dbReference>
<evidence type="ECO:0000256" key="8">
    <source>
        <dbReference type="SAM" id="Phobius"/>
    </source>
</evidence>
<feature type="transmembrane region" description="Helical" evidence="8">
    <location>
        <begin position="304"/>
        <end position="329"/>
    </location>
</feature>
<sequence length="351" mass="40142">MTRAMLNTTNVNIDWEIVIPYQFAYNFSFWFGVVALNCLNGLGVVSNVINITVFVKQGLRERGNFTLFWLSIADLMATVAQAAMSKGSLWDVELGPVVMSGGTFYSLVWYIKAMWSDISSGLTMFISIERCICVIRPLHFNSSFIARHGKVIVSVIIVTYIVYYLPFITPAGLEAELNVETNTSIYYAVYASYKYDYEDFNDFFGGILLCILVPCFVFVCSILMYRGLQKSSSIRRTLTASLGSDQAQTESGLSIKERRVVKMVFVLACLYMLSSFPQIAYIFINQYFHMYDSEIQERKTRNLSLIVVPLSFFLLGIYSSFSIFVYYLFSSSFRKHFHEMVTLKILIKKTK</sequence>
<keyword evidence="7" id="KW-0807">Transducer</keyword>
<proteinExistence type="predicted"/>
<evidence type="ECO:0000313" key="11">
    <source>
        <dbReference type="Proteomes" id="UP001233172"/>
    </source>
</evidence>
<dbReference type="EMBL" id="JASAOG010000132">
    <property type="protein sequence ID" value="KAK0048872.1"/>
    <property type="molecule type" value="Genomic_DNA"/>
</dbReference>
<dbReference type="PANTHER" id="PTHR24243:SF208">
    <property type="entry name" value="PYROKININ-1 RECEPTOR"/>
    <property type="match status" value="1"/>
</dbReference>
<dbReference type="SUPFAM" id="SSF81321">
    <property type="entry name" value="Family A G protein-coupled receptor-like"/>
    <property type="match status" value="1"/>
</dbReference>
<evidence type="ECO:0000313" key="10">
    <source>
        <dbReference type="EMBL" id="KAK0048872.1"/>
    </source>
</evidence>
<dbReference type="InterPro" id="IPR017452">
    <property type="entry name" value="GPCR_Rhodpsn_7TM"/>
</dbReference>
<evidence type="ECO:0000256" key="4">
    <source>
        <dbReference type="ARBA" id="ARBA00023040"/>
    </source>
</evidence>
<evidence type="ECO:0000256" key="6">
    <source>
        <dbReference type="ARBA" id="ARBA00023170"/>
    </source>
</evidence>
<accession>A0AAD8F225</accession>
<evidence type="ECO:0000256" key="3">
    <source>
        <dbReference type="ARBA" id="ARBA00022989"/>
    </source>
</evidence>
<name>A0AAD8F225_BIOPF</name>
<comment type="subcellular location">
    <subcellularLocation>
        <location evidence="1">Membrane</location>
        <topology evidence="1">Multi-pass membrane protein</topology>
    </subcellularLocation>
</comment>
<feature type="transmembrane region" description="Helical" evidence="8">
    <location>
        <begin position="203"/>
        <end position="225"/>
    </location>
</feature>
<evidence type="ECO:0000256" key="7">
    <source>
        <dbReference type="ARBA" id="ARBA00023224"/>
    </source>
</evidence>
<dbReference type="GO" id="GO:0005886">
    <property type="term" value="C:plasma membrane"/>
    <property type="evidence" value="ECO:0007669"/>
    <property type="project" value="TreeGrafter"/>
</dbReference>
<keyword evidence="5 8" id="KW-0472">Membrane</keyword>
<dbReference type="Pfam" id="PF00001">
    <property type="entry name" value="7tm_1"/>
    <property type="match status" value="1"/>
</dbReference>
<evidence type="ECO:0000256" key="5">
    <source>
        <dbReference type="ARBA" id="ARBA00023136"/>
    </source>
</evidence>
<feature type="transmembrane region" description="Helical" evidence="8">
    <location>
        <begin position="29"/>
        <end position="55"/>
    </location>
</feature>
<comment type="caution">
    <text evidence="10">The sequence shown here is derived from an EMBL/GenBank/DDBJ whole genome shotgun (WGS) entry which is preliminary data.</text>
</comment>
<keyword evidence="6" id="KW-0675">Receptor</keyword>
<feature type="domain" description="G-protein coupled receptors family 1 profile" evidence="9">
    <location>
        <begin position="46"/>
        <end position="326"/>
    </location>
</feature>
<protein>
    <submittedName>
        <fullName evidence="10">P2Y purinoceptor 2</fullName>
    </submittedName>
</protein>
<dbReference type="PANTHER" id="PTHR24243">
    <property type="entry name" value="G-PROTEIN COUPLED RECEPTOR"/>
    <property type="match status" value="1"/>
</dbReference>
<keyword evidence="4" id="KW-0297">G-protein coupled receptor</keyword>
<feature type="transmembrane region" description="Helical" evidence="8">
    <location>
        <begin position="149"/>
        <end position="168"/>
    </location>
</feature>
<feature type="transmembrane region" description="Helical" evidence="8">
    <location>
        <begin position="67"/>
        <end position="84"/>
    </location>
</feature>
<dbReference type="AlphaFoldDB" id="A0AAD8F225"/>
<gene>
    <name evidence="10" type="ORF">Bpfe_021638</name>
</gene>
<dbReference type="Gene3D" id="1.20.1070.10">
    <property type="entry name" value="Rhodopsin 7-helix transmembrane proteins"/>
    <property type="match status" value="1"/>
</dbReference>
<dbReference type="InterPro" id="IPR000276">
    <property type="entry name" value="GPCR_Rhodpsn"/>
</dbReference>
<keyword evidence="3 8" id="KW-1133">Transmembrane helix</keyword>
<reference evidence="10" key="1">
    <citation type="journal article" date="2023" name="PLoS Negl. Trop. Dis.">
        <title>A genome sequence for Biomphalaria pfeifferi, the major vector snail for the human-infecting parasite Schistosoma mansoni.</title>
        <authorList>
            <person name="Bu L."/>
            <person name="Lu L."/>
            <person name="Laidemitt M.R."/>
            <person name="Zhang S.M."/>
            <person name="Mutuku M."/>
            <person name="Mkoji G."/>
            <person name="Steinauer M."/>
            <person name="Loker E.S."/>
        </authorList>
    </citation>
    <scope>NUCLEOTIDE SEQUENCE</scope>
    <source>
        <strain evidence="10">KasaAsao</strain>
    </source>
</reference>
<organism evidence="10 11">
    <name type="scientific">Biomphalaria pfeifferi</name>
    <name type="common">Bloodfluke planorb</name>
    <name type="synonym">Freshwater snail</name>
    <dbReference type="NCBI Taxonomy" id="112525"/>
    <lineage>
        <taxon>Eukaryota</taxon>
        <taxon>Metazoa</taxon>
        <taxon>Spiralia</taxon>
        <taxon>Lophotrochozoa</taxon>
        <taxon>Mollusca</taxon>
        <taxon>Gastropoda</taxon>
        <taxon>Heterobranchia</taxon>
        <taxon>Euthyneura</taxon>
        <taxon>Panpulmonata</taxon>
        <taxon>Hygrophila</taxon>
        <taxon>Lymnaeoidea</taxon>
        <taxon>Planorbidae</taxon>
        <taxon>Biomphalaria</taxon>
    </lineage>
</organism>
<dbReference type="Proteomes" id="UP001233172">
    <property type="component" value="Unassembled WGS sequence"/>
</dbReference>
<evidence type="ECO:0000256" key="2">
    <source>
        <dbReference type="ARBA" id="ARBA00022692"/>
    </source>
</evidence>
<keyword evidence="11" id="KW-1185">Reference proteome</keyword>
<dbReference type="PROSITE" id="PS50262">
    <property type="entry name" value="G_PROTEIN_RECEP_F1_2"/>
    <property type="match status" value="1"/>
</dbReference>
<evidence type="ECO:0000256" key="1">
    <source>
        <dbReference type="ARBA" id="ARBA00004141"/>
    </source>
</evidence>
<reference evidence="10" key="2">
    <citation type="submission" date="2023-04" db="EMBL/GenBank/DDBJ databases">
        <authorList>
            <person name="Bu L."/>
            <person name="Lu L."/>
            <person name="Laidemitt M.R."/>
            <person name="Zhang S.M."/>
            <person name="Mutuku M."/>
            <person name="Mkoji G."/>
            <person name="Steinauer M."/>
            <person name="Loker E.S."/>
        </authorList>
    </citation>
    <scope>NUCLEOTIDE SEQUENCE</scope>
    <source>
        <strain evidence="10">KasaAsao</strain>
        <tissue evidence="10">Whole Snail</tissue>
    </source>
</reference>
<keyword evidence="2 8" id="KW-0812">Transmembrane</keyword>
<feature type="transmembrane region" description="Helical" evidence="8">
    <location>
        <begin position="264"/>
        <end position="284"/>
    </location>
</feature>
<evidence type="ECO:0000259" key="9">
    <source>
        <dbReference type="PROSITE" id="PS50262"/>
    </source>
</evidence>